<reference evidence="9 10" key="1">
    <citation type="submission" date="2021-01" db="EMBL/GenBank/DDBJ databases">
        <title>Whole genome shotgun sequence of Actinoplanes deccanensis NBRC 13994.</title>
        <authorList>
            <person name="Komaki H."/>
            <person name="Tamura T."/>
        </authorList>
    </citation>
    <scope>NUCLEOTIDE SEQUENCE [LARGE SCALE GENOMIC DNA]</scope>
    <source>
        <strain evidence="9 10">NBRC 13994</strain>
    </source>
</reference>
<evidence type="ECO:0000256" key="6">
    <source>
        <dbReference type="ARBA" id="ARBA00048868"/>
    </source>
</evidence>
<dbReference type="Proteomes" id="UP000609879">
    <property type="component" value="Unassembled WGS sequence"/>
</dbReference>
<keyword evidence="8" id="KW-0210">Decarboxylase</keyword>
<evidence type="ECO:0000256" key="5">
    <source>
        <dbReference type="ARBA" id="ARBA00023239"/>
    </source>
</evidence>
<keyword evidence="5 7" id="KW-0456">Lyase</keyword>
<dbReference type="InterPro" id="IPR015421">
    <property type="entry name" value="PyrdxlP-dep_Trfase_major"/>
</dbReference>
<proteinExistence type="inferred from homology"/>
<evidence type="ECO:0000256" key="7">
    <source>
        <dbReference type="RuleBase" id="RU000382"/>
    </source>
</evidence>
<dbReference type="PANTHER" id="PTHR43321">
    <property type="entry name" value="GLUTAMATE DECARBOXYLASE"/>
    <property type="match status" value="1"/>
</dbReference>
<comment type="caution">
    <text evidence="9">The sequence shown here is derived from an EMBL/GenBank/DDBJ whole genome shotgun (WGS) entry which is preliminary data.</text>
</comment>
<dbReference type="SUPFAM" id="SSF53383">
    <property type="entry name" value="PLP-dependent transferases"/>
    <property type="match status" value="1"/>
</dbReference>
<gene>
    <name evidence="9" type="primary">gadB</name>
    <name evidence="9" type="ORF">Ade02nite_13210</name>
</gene>
<comment type="similarity">
    <text evidence="2 7">Belongs to the group II decarboxylase family.</text>
</comment>
<evidence type="ECO:0000256" key="3">
    <source>
        <dbReference type="ARBA" id="ARBA00012421"/>
    </source>
</evidence>
<evidence type="ECO:0000256" key="1">
    <source>
        <dbReference type="ARBA" id="ARBA00001933"/>
    </source>
</evidence>
<dbReference type="EC" id="4.1.1.15" evidence="3 8"/>
<comment type="catalytic activity">
    <reaction evidence="6 8">
        <text>L-glutamate + H(+) = 4-aminobutanoate + CO2</text>
        <dbReference type="Rhea" id="RHEA:17785"/>
        <dbReference type="ChEBI" id="CHEBI:15378"/>
        <dbReference type="ChEBI" id="CHEBI:16526"/>
        <dbReference type="ChEBI" id="CHEBI:29985"/>
        <dbReference type="ChEBI" id="CHEBI:59888"/>
        <dbReference type="EC" id="4.1.1.15"/>
    </reaction>
</comment>
<sequence length="466" mass="52431">MTSGEYPSPVMSDLDALAREYGNRFLLEPAPDHRLPRHGMRAVDAMRLLGEELLLDGLPMRNLATFVTTWMEPEAQRVVAENLHRNYIDHAEYPRTAEIEQRCIRMLADLFHAPGETTGTRTQGSSEAIMLGALSLKWKWRARREAAGKDTTRPNLVFGGDVHVVWEKFCRYFEVEPRIIALQPDKYVIGPADVEPHVDENTIGVAAVLGTTFTGHADDIAGINDLLVRLNEERGLDVPIHVDAASGGFVWPFLYPDSEWDFRLSRVRSINVSGHKFGLVYPGIGWLIFRERGDLPDDLVFYENYLGKRDATFTLNFSTGSSMVLAQYYNFVRFGHEGYRYIMETMQANARHLAERIAAIGDFRIIGSEKEEQLPLVAFQLAGDHNYDEFDVASQLAAERGWMVPAYTLPPKADHIKIMRALVKLTLGHSMVETLADDIAAACQVLAEKGTLHPHDRSRVKTGTGY</sequence>
<protein>
    <recommendedName>
        <fullName evidence="3 8">Glutamate decarboxylase</fullName>
        <ecNumber evidence="3 8">4.1.1.15</ecNumber>
    </recommendedName>
</protein>
<evidence type="ECO:0000313" key="9">
    <source>
        <dbReference type="EMBL" id="GID72680.1"/>
    </source>
</evidence>
<accession>A0ABQ3XYA2</accession>
<dbReference type="InterPro" id="IPR010107">
    <property type="entry name" value="Glutamate_decarboxylase"/>
</dbReference>
<dbReference type="InterPro" id="IPR002129">
    <property type="entry name" value="PyrdxlP-dep_de-COase"/>
</dbReference>
<dbReference type="RefSeq" id="WP_239168586.1">
    <property type="nucleotide sequence ID" value="NZ_BAAABO010000006.1"/>
</dbReference>
<dbReference type="InterPro" id="IPR015424">
    <property type="entry name" value="PyrdxlP-dep_Trfase"/>
</dbReference>
<comment type="cofactor">
    <cofactor evidence="1 7">
        <name>pyridoxal 5'-phosphate</name>
        <dbReference type="ChEBI" id="CHEBI:597326"/>
    </cofactor>
</comment>
<dbReference type="Gene3D" id="3.90.1150.160">
    <property type="match status" value="1"/>
</dbReference>
<evidence type="ECO:0000313" key="10">
    <source>
        <dbReference type="Proteomes" id="UP000609879"/>
    </source>
</evidence>
<dbReference type="Pfam" id="PF00282">
    <property type="entry name" value="Pyridoxal_deC"/>
    <property type="match status" value="1"/>
</dbReference>
<dbReference type="Gene3D" id="3.40.640.10">
    <property type="entry name" value="Type I PLP-dependent aspartate aminotransferase-like (Major domain)"/>
    <property type="match status" value="1"/>
</dbReference>
<name>A0ABQ3XYA2_9ACTN</name>
<keyword evidence="4 7" id="KW-0663">Pyridoxal phosphate</keyword>
<dbReference type="PANTHER" id="PTHR43321:SF3">
    <property type="entry name" value="GLUTAMATE DECARBOXYLASE"/>
    <property type="match status" value="1"/>
</dbReference>
<evidence type="ECO:0000256" key="4">
    <source>
        <dbReference type="ARBA" id="ARBA00022898"/>
    </source>
</evidence>
<evidence type="ECO:0000256" key="8">
    <source>
        <dbReference type="RuleBase" id="RU361171"/>
    </source>
</evidence>
<dbReference type="EMBL" id="BOMI01000021">
    <property type="protein sequence ID" value="GID72680.1"/>
    <property type="molecule type" value="Genomic_DNA"/>
</dbReference>
<evidence type="ECO:0000256" key="2">
    <source>
        <dbReference type="ARBA" id="ARBA00009533"/>
    </source>
</evidence>
<dbReference type="Gene3D" id="4.10.280.50">
    <property type="match status" value="1"/>
</dbReference>
<dbReference type="NCBIfam" id="TIGR01788">
    <property type="entry name" value="Glu-decarb-GAD"/>
    <property type="match status" value="1"/>
</dbReference>
<keyword evidence="10" id="KW-1185">Reference proteome</keyword>
<organism evidence="9 10">
    <name type="scientific">Paractinoplanes deccanensis</name>
    <dbReference type="NCBI Taxonomy" id="113561"/>
    <lineage>
        <taxon>Bacteria</taxon>
        <taxon>Bacillati</taxon>
        <taxon>Actinomycetota</taxon>
        <taxon>Actinomycetes</taxon>
        <taxon>Micromonosporales</taxon>
        <taxon>Micromonosporaceae</taxon>
        <taxon>Paractinoplanes</taxon>
    </lineage>
</organism>